<protein>
    <submittedName>
        <fullName evidence="1">Uncharacterized protein</fullName>
    </submittedName>
</protein>
<evidence type="ECO:0000313" key="1">
    <source>
        <dbReference type="EMBL" id="EGT57810.1"/>
    </source>
</evidence>
<gene>
    <name evidence="1" type="ORF">CAEBREN_13614</name>
</gene>
<dbReference type="HOGENOM" id="CLU_2742324_0_0_1"/>
<name>G0ND21_CAEBE</name>
<evidence type="ECO:0000313" key="2">
    <source>
        <dbReference type="Proteomes" id="UP000008068"/>
    </source>
</evidence>
<organism evidence="2">
    <name type="scientific">Caenorhabditis brenneri</name>
    <name type="common">Nematode worm</name>
    <dbReference type="NCBI Taxonomy" id="135651"/>
    <lineage>
        <taxon>Eukaryota</taxon>
        <taxon>Metazoa</taxon>
        <taxon>Ecdysozoa</taxon>
        <taxon>Nematoda</taxon>
        <taxon>Chromadorea</taxon>
        <taxon>Rhabditida</taxon>
        <taxon>Rhabditina</taxon>
        <taxon>Rhabditomorpha</taxon>
        <taxon>Rhabditoidea</taxon>
        <taxon>Rhabditidae</taxon>
        <taxon>Peloderinae</taxon>
        <taxon>Caenorhabditis</taxon>
    </lineage>
</organism>
<dbReference type="EMBL" id="GL379865">
    <property type="protein sequence ID" value="EGT57810.1"/>
    <property type="molecule type" value="Genomic_DNA"/>
</dbReference>
<keyword evidence="2" id="KW-1185">Reference proteome</keyword>
<dbReference type="Proteomes" id="UP000008068">
    <property type="component" value="Unassembled WGS sequence"/>
</dbReference>
<proteinExistence type="predicted"/>
<accession>G0ND21</accession>
<dbReference type="AlphaFoldDB" id="G0ND21"/>
<dbReference type="InParanoid" id="G0ND21"/>
<sequence>MFQTVQLFYYVRQGKQDQMQEDLSRKWKDCRVPEDWSKSQLFERAAAMEKEIKEIVAMRRAALEEEGNAES</sequence>
<reference evidence="2" key="1">
    <citation type="submission" date="2011-07" db="EMBL/GenBank/DDBJ databases">
        <authorList>
            <consortium name="Caenorhabditis brenneri Sequencing and Analysis Consortium"/>
            <person name="Wilson R.K."/>
        </authorList>
    </citation>
    <scope>NUCLEOTIDE SEQUENCE [LARGE SCALE GENOMIC DNA]</scope>
    <source>
        <strain evidence="2">PB2801</strain>
    </source>
</reference>